<evidence type="ECO:0000256" key="3">
    <source>
        <dbReference type="ARBA" id="ARBA00022833"/>
    </source>
</evidence>
<evidence type="ECO:0000256" key="2">
    <source>
        <dbReference type="ARBA" id="ARBA00022771"/>
    </source>
</evidence>
<feature type="compositionally biased region" description="Low complexity" evidence="5">
    <location>
        <begin position="181"/>
        <end position="193"/>
    </location>
</feature>
<dbReference type="PANTHER" id="PTHR47793">
    <property type="entry name" value="HISTONE DEACETYLASE COMPLEX SUBUNIT CTI6"/>
    <property type="match status" value="1"/>
</dbReference>
<feature type="compositionally biased region" description="Low complexity" evidence="5">
    <location>
        <begin position="532"/>
        <end position="542"/>
    </location>
</feature>
<reference evidence="7 8" key="1">
    <citation type="submission" date="2019-03" db="EMBL/GenBank/DDBJ databases">
        <title>Rhodosporidium diobovatum UCD-FST 08-225 genome sequencing, assembly, and annotation.</title>
        <authorList>
            <person name="Fakankun I.U."/>
            <person name="Fristensky B."/>
            <person name="Levin D.B."/>
        </authorList>
    </citation>
    <scope>NUCLEOTIDE SEQUENCE [LARGE SCALE GENOMIC DNA]</scope>
    <source>
        <strain evidence="7 8">UCD-FST 08-225</strain>
    </source>
</reference>
<dbReference type="GO" id="GO:0033698">
    <property type="term" value="C:Rpd3L complex"/>
    <property type="evidence" value="ECO:0007669"/>
    <property type="project" value="TreeGrafter"/>
</dbReference>
<dbReference type="STRING" id="5288.A0A5C5FU90"/>
<feature type="region of interest" description="Disordered" evidence="5">
    <location>
        <begin position="171"/>
        <end position="262"/>
    </location>
</feature>
<feature type="compositionally biased region" description="Low complexity" evidence="5">
    <location>
        <begin position="29"/>
        <end position="58"/>
    </location>
</feature>
<feature type="region of interest" description="Disordered" evidence="5">
    <location>
        <begin position="635"/>
        <end position="688"/>
    </location>
</feature>
<evidence type="ECO:0000256" key="4">
    <source>
        <dbReference type="PROSITE-ProRule" id="PRU00146"/>
    </source>
</evidence>
<dbReference type="SUPFAM" id="SSF57903">
    <property type="entry name" value="FYVE/PHD zinc finger"/>
    <property type="match status" value="1"/>
</dbReference>
<dbReference type="InterPro" id="IPR053051">
    <property type="entry name" value="HDAC_complex_subunit"/>
</dbReference>
<keyword evidence="2 4" id="KW-0863">Zinc-finger</keyword>
<organism evidence="7 8">
    <name type="scientific">Rhodotorula diobovata</name>
    <dbReference type="NCBI Taxonomy" id="5288"/>
    <lineage>
        <taxon>Eukaryota</taxon>
        <taxon>Fungi</taxon>
        <taxon>Dikarya</taxon>
        <taxon>Basidiomycota</taxon>
        <taxon>Pucciniomycotina</taxon>
        <taxon>Microbotryomycetes</taxon>
        <taxon>Sporidiobolales</taxon>
        <taxon>Sporidiobolaceae</taxon>
        <taxon>Rhodotorula</taxon>
    </lineage>
</organism>
<dbReference type="Proteomes" id="UP000311382">
    <property type="component" value="Unassembled WGS sequence"/>
</dbReference>
<accession>A0A5C5FU90</accession>
<dbReference type="GO" id="GO:0061188">
    <property type="term" value="P:negative regulation of rDNA heterochromatin formation"/>
    <property type="evidence" value="ECO:0007669"/>
    <property type="project" value="TreeGrafter"/>
</dbReference>
<feature type="domain" description="PHD-type" evidence="6">
    <location>
        <begin position="114"/>
        <end position="166"/>
    </location>
</feature>
<proteinExistence type="predicted"/>
<feature type="compositionally biased region" description="Low complexity" evidence="5">
    <location>
        <begin position="663"/>
        <end position="676"/>
    </location>
</feature>
<dbReference type="GO" id="GO:0070210">
    <property type="term" value="C:Rpd3L-Expanded complex"/>
    <property type="evidence" value="ECO:0007669"/>
    <property type="project" value="TreeGrafter"/>
</dbReference>
<feature type="region of interest" description="Disordered" evidence="5">
    <location>
        <begin position="288"/>
        <end position="544"/>
    </location>
</feature>
<dbReference type="InterPro" id="IPR011011">
    <property type="entry name" value="Znf_FYVE_PHD"/>
</dbReference>
<evidence type="ECO:0000313" key="7">
    <source>
        <dbReference type="EMBL" id="TNY20363.1"/>
    </source>
</evidence>
<feature type="compositionally biased region" description="Low complexity" evidence="5">
    <location>
        <begin position="643"/>
        <end position="655"/>
    </location>
</feature>
<name>A0A5C5FU90_9BASI</name>
<protein>
    <submittedName>
        <fullName evidence="7">Putative transcription factor binding protein</fullName>
    </submittedName>
</protein>
<gene>
    <name evidence="7" type="ORF">DMC30DRAFT_447147</name>
</gene>
<feature type="region of interest" description="Disordered" evidence="5">
    <location>
        <begin position="1"/>
        <end position="115"/>
    </location>
</feature>
<dbReference type="AlphaFoldDB" id="A0A5C5FU90"/>
<sequence>MSPPNSTGNSKKGTKKATGNSTSAKPPYSTAGASSKSASKRSASAALADDDTSAAALSKRAKRNTSGKKSLREEELGVGGELAEEDMIETGEEGAGAEEDDEEEDEGDEGDGGVTRCVCGEDNEEMASGLMIQCDTCKCWQHGPCVGLWDEKECPNRYFCELCKPNLHGPGGLLRKVNRKSSAPARGRSPSAGLSAGTKPHASTSASAAKPRESAEGAAAHSSLAHEPPERERERDAGAKPAAAGPSGHGPEPKKRSTMNSRDAAYDDAIALSILEAGSAAMRARLERGGKVEGEGVGDESDEEVVEEIVIGPGRGRKKSASAAERAERGAKSGGAKKGAAGASKKGGKGKSAGPSRGRRSHSKSEAESPAPHESADVEPKLEGIEDVDETADALEEKDASAAAAHDGEGEEVEGEMGPPGKKRRLSLVAADEEKKADDAAAESQVTEQSEEPATQEEQVVEPPARSPSPHPVPIHHHGGARAKHPNQYTYRPKNGQPATSRAPKSPVKRSHAGSSSHAASETNGRGGGGAASHSHGASTATFGWGMPEHLKHLAHLLPSQSPQPLIVSSAVDPSAPPVAEPSTKVRFPGKRVTMPEMRKRARTVLDFVTKVQVEMVERQRRWDLLRDVNERVRDARERQRVGRSSGGAVAAGEGSANGVGSGAASSGSRDSSVVAQPRGVGGTTPVPGASATATAALGALPPLPGGAGGEAAGGVELSSAPSTESALLMDALAKEVVQFQQRFFGIVE</sequence>
<evidence type="ECO:0000256" key="5">
    <source>
        <dbReference type="SAM" id="MobiDB-lite"/>
    </source>
</evidence>
<dbReference type="GO" id="GO:0061186">
    <property type="term" value="P:negative regulation of silent mating-type cassette heterochromatin formation"/>
    <property type="evidence" value="ECO:0007669"/>
    <property type="project" value="TreeGrafter"/>
</dbReference>
<dbReference type="PROSITE" id="PS01359">
    <property type="entry name" value="ZF_PHD_1"/>
    <property type="match status" value="1"/>
</dbReference>
<dbReference type="Gene3D" id="3.30.40.10">
    <property type="entry name" value="Zinc/RING finger domain, C3HC4 (zinc finger)"/>
    <property type="match status" value="1"/>
</dbReference>
<feature type="compositionally biased region" description="Basic and acidic residues" evidence="5">
    <location>
        <begin position="227"/>
        <end position="238"/>
    </location>
</feature>
<dbReference type="GO" id="GO:0008270">
    <property type="term" value="F:zinc ion binding"/>
    <property type="evidence" value="ECO:0007669"/>
    <property type="project" value="UniProtKB-KW"/>
</dbReference>
<comment type="caution">
    <text evidence="7">The sequence shown here is derived from an EMBL/GenBank/DDBJ whole genome shotgun (WGS) entry which is preliminary data.</text>
</comment>
<keyword evidence="8" id="KW-1185">Reference proteome</keyword>
<evidence type="ECO:0000256" key="1">
    <source>
        <dbReference type="ARBA" id="ARBA00022723"/>
    </source>
</evidence>
<dbReference type="PANTHER" id="PTHR47793:SF1">
    <property type="entry name" value="HISTONE DEACETYLASE COMPLEX SUBUNIT CTI6"/>
    <property type="match status" value="1"/>
</dbReference>
<keyword evidence="1" id="KW-0479">Metal-binding</keyword>
<keyword evidence="3" id="KW-0862">Zinc</keyword>
<feature type="compositionally biased region" description="Basic residues" evidence="5">
    <location>
        <begin position="474"/>
        <end position="485"/>
    </location>
</feature>
<feature type="compositionally biased region" description="Low complexity" evidence="5">
    <location>
        <begin position="513"/>
        <end position="524"/>
    </location>
</feature>
<feature type="compositionally biased region" description="Acidic residues" evidence="5">
    <location>
        <begin position="385"/>
        <end position="394"/>
    </location>
</feature>
<evidence type="ECO:0000313" key="8">
    <source>
        <dbReference type="Proteomes" id="UP000311382"/>
    </source>
</evidence>
<feature type="compositionally biased region" description="Polar residues" evidence="5">
    <location>
        <begin position="1"/>
        <end position="24"/>
    </location>
</feature>
<dbReference type="SMART" id="SM00249">
    <property type="entry name" value="PHD"/>
    <property type="match status" value="1"/>
</dbReference>
<dbReference type="OrthoDB" id="79252at2759"/>
<dbReference type="EMBL" id="SOZI01000069">
    <property type="protein sequence ID" value="TNY20363.1"/>
    <property type="molecule type" value="Genomic_DNA"/>
</dbReference>
<dbReference type="InterPro" id="IPR001965">
    <property type="entry name" value="Znf_PHD"/>
</dbReference>
<dbReference type="InterPro" id="IPR013083">
    <property type="entry name" value="Znf_RING/FYVE/PHD"/>
</dbReference>
<dbReference type="PROSITE" id="PS50016">
    <property type="entry name" value="ZF_PHD_2"/>
    <property type="match status" value="1"/>
</dbReference>
<feature type="compositionally biased region" description="Low complexity" evidence="5">
    <location>
        <begin position="239"/>
        <end position="250"/>
    </location>
</feature>
<dbReference type="Pfam" id="PF20826">
    <property type="entry name" value="PHD_5"/>
    <property type="match status" value="1"/>
</dbReference>
<dbReference type="InterPro" id="IPR019787">
    <property type="entry name" value="Znf_PHD-finger"/>
</dbReference>
<feature type="compositionally biased region" description="Acidic residues" evidence="5">
    <location>
        <begin position="296"/>
        <end position="307"/>
    </location>
</feature>
<feature type="compositionally biased region" description="Basic and acidic residues" evidence="5">
    <location>
        <begin position="374"/>
        <end position="384"/>
    </location>
</feature>
<dbReference type="InterPro" id="IPR019786">
    <property type="entry name" value="Zinc_finger_PHD-type_CS"/>
</dbReference>
<evidence type="ECO:0000259" key="6">
    <source>
        <dbReference type="PROSITE" id="PS50016"/>
    </source>
</evidence>
<feature type="compositionally biased region" description="Acidic residues" evidence="5">
    <location>
        <begin position="82"/>
        <end position="111"/>
    </location>
</feature>